<proteinExistence type="predicted"/>
<evidence type="ECO:0000313" key="1">
    <source>
        <dbReference type="EMBL" id="RDY05575.1"/>
    </source>
</evidence>
<organism evidence="1 2">
    <name type="scientific">Mucuna pruriens</name>
    <name type="common">Velvet bean</name>
    <name type="synonym">Dolichos pruriens</name>
    <dbReference type="NCBI Taxonomy" id="157652"/>
    <lineage>
        <taxon>Eukaryota</taxon>
        <taxon>Viridiplantae</taxon>
        <taxon>Streptophyta</taxon>
        <taxon>Embryophyta</taxon>
        <taxon>Tracheophyta</taxon>
        <taxon>Spermatophyta</taxon>
        <taxon>Magnoliopsida</taxon>
        <taxon>eudicotyledons</taxon>
        <taxon>Gunneridae</taxon>
        <taxon>Pentapetalae</taxon>
        <taxon>rosids</taxon>
        <taxon>fabids</taxon>
        <taxon>Fabales</taxon>
        <taxon>Fabaceae</taxon>
        <taxon>Papilionoideae</taxon>
        <taxon>50 kb inversion clade</taxon>
        <taxon>NPAAA clade</taxon>
        <taxon>indigoferoid/millettioid clade</taxon>
        <taxon>Phaseoleae</taxon>
        <taxon>Mucuna</taxon>
    </lineage>
</organism>
<name>A0A371HS34_MUCPR</name>
<comment type="caution">
    <text evidence="1">The sequence shown here is derived from an EMBL/GenBank/DDBJ whole genome shotgun (WGS) entry which is preliminary data.</text>
</comment>
<sequence length="202" mass="23040">MNRGRLGRRYDFKFVTCGSESLRWDPQHEQSIRAIFKQKGSRILKNAMNKIRNGHNNATWIPANVRAALDQHWGSIDFQNKSSIAKANQAIDKGVSTYYGGSISTVAHYEKMSFNGFQVLGRWWRKQKKNNWRMEELQQCAMEASTSANDSSSTSINDDDVYYDIVRGKNGKGSVCGLGRLSNKFICSTRLWPNLIEMSMVE</sequence>
<dbReference type="Proteomes" id="UP000257109">
    <property type="component" value="Unassembled WGS sequence"/>
</dbReference>
<keyword evidence="2" id="KW-1185">Reference proteome</keyword>
<gene>
    <name evidence="1" type="ORF">CR513_10571</name>
</gene>
<dbReference type="EMBL" id="QJKJ01001851">
    <property type="protein sequence ID" value="RDY05575.1"/>
    <property type="molecule type" value="Genomic_DNA"/>
</dbReference>
<accession>A0A371HS34</accession>
<dbReference type="AlphaFoldDB" id="A0A371HS34"/>
<evidence type="ECO:0000313" key="2">
    <source>
        <dbReference type="Proteomes" id="UP000257109"/>
    </source>
</evidence>
<reference evidence="1" key="1">
    <citation type="submission" date="2018-05" db="EMBL/GenBank/DDBJ databases">
        <title>Draft genome of Mucuna pruriens seed.</title>
        <authorList>
            <person name="Nnadi N.E."/>
            <person name="Vos R."/>
            <person name="Hasami M.H."/>
            <person name="Devisetty U.K."/>
            <person name="Aguiy J.C."/>
        </authorList>
    </citation>
    <scope>NUCLEOTIDE SEQUENCE [LARGE SCALE GENOMIC DNA]</scope>
    <source>
        <strain evidence="1">JCA_2017</strain>
    </source>
</reference>
<feature type="non-terminal residue" evidence="1">
    <location>
        <position position="1"/>
    </location>
</feature>
<protein>
    <submittedName>
        <fullName evidence="1">Uncharacterized protein</fullName>
    </submittedName>
</protein>